<dbReference type="CDD" id="cd00865">
    <property type="entry name" value="PEBP_bact_arch"/>
    <property type="match status" value="1"/>
</dbReference>
<dbReference type="Pfam" id="PF01161">
    <property type="entry name" value="PBP"/>
    <property type="match status" value="1"/>
</dbReference>
<protein>
    <submittedName>
        <fullName evidence="2">YbhB/YbcL family Raf kinase inhibitor-like protein</fullName>
    </submittedName>
</protein>
<comment type="caution">
    <text evidence="2">The sequence shown here is derived from an EMBL/GenBank/DDBJ whole genome shotgun (WGS) entry which is preliminary data.</text>
</comment>
<dbReference type="Proteomes" id="UP000318126">
    <property type="component" value="Unassembled WGS sequence"/>
</dbReference>
<dbReference type="InterPro" id="IPR005247">
    <property type="entry name" value="YbhB_YbcL/LppC-like"/>
</dbReference>
<dbReference type="SUPFAM" id="SSF49777">
    <property type="entry name" value="PEBP-like"/>
    <property type="match status" value="1"/>
</dbReference>
<gene>
    <name evidence="2" type="ORF">FN961_09590</name>
</gene>
<dbReference type="AlphaFoldDB" id="A0A553JQC8"/>
<evidence type="ECO:0000313" key="3">
    <source>
        <dbReference type="Proteomes" id="UP000318126"/>
    </source>
</evidence>
<evidence type="ECO:0000256" key="1">
    <source>
        <dbReference type="SAM" id="SignalP"/>
    </source>
</evidence>
<reference evidence="3" key="1">
    <citation type="submission" date="2019-07" db="EMBL/GenBank/DDBJ databases">
        <title>Shewanella sp. YLB-08 draft genomic sequence.</title>
        <authorList>
            <person name="Yu L."/>
        </authorList>
    </citation>
    <scope>NUCLEOTIDE SEQUENCE [LARGE SCALE GENOMIC DNA]</scope>
    <source>
        <strain evidence="3">JCM 20706</strain>
    </source>
</reference>
<dbReference type="NCBIfam" id="TIGR00481">
    <property type="entry name" value="YbhB/YbcL family Raf kinase inhibitor-like protein"/>
    <property type="match status" value="1"/>
</dbReference>
<feature type="signal peptide" evidence="1">
    <location>
        <begin position="1"/>
        <end position="21"/>
    </location>
</feature>
<proteinExistence type="predicted"/>
<evidence type="ECO:0000313" key="2">
    <source>
        <dbReference type="EMBL" id="TRY14640.1"/>
    </source>
</evidence>
<accession>A0A553JQC8</accession>
<keyword evidence="3" id="KW-1185">Reference proteome</keyword>
<organism evidence="2 3">
    <name type="scientific">Shewanella hanedai</name>
    <name type="common">Alteromonas hanedai</name>
    <dbReference type="NCBI Taxonomy" id="25"/>
    <lineage>
        <taxon>Bacteria</taxon>
        <taxon>Pseudomonadati</taxon>
        <taxon>Pseudomonadota</taxon>
        <taxon>Gammaproteobacteria</taxon>
        <taxon>Alteromonadales</taxon>
        <taxon>Shewanellaceae</taxon>
        <taxon>Shewanella</taxon>
    </lineage>
</organism>
<sequence>MRNLFYLFYLFCLICSTNALAALTLTSPEIINGKTFNNEQLFNQWGCTGDNVSPELKWSDVPSGTKSFAITLYDPDASTGSGWWHWLVINIDSSARGLSSDAGNLKMPKLPKGARMITNDFGFAGYGGACPPEGAKPHQYQLTVYALDTDKITIPEHASGALAGYYILQHVIGKAVLTAPTNAR</sequence>
<dbReference type="OrthoDB" id="9797506at2"/>
<dbReference type="Gene3D" id="3.90.280.10">
    <property type="entry name" value="PEBP-like"/>
    <property type="match status" value="1"/>
</dbReference>
<dbReference type="RefSeq" id="WP_144039961.1">
    <property type="nucleotide sequence ID" value="NZ_BMPL01000007.1"/>
</dbReference>
<feature type="chain" id="PRO_5021769788" evidence="1">
    <location>
        <begin position="22"/>
        <end position="184"/>
    </location>
</feature>
<dbReference type="EMBL" id="VKGK01000009">
    <property type="protein sequence ID" value="TRY14640.1"/>
    <property type="molecule type" value="Genomic_DNA"/>
</dbReference>
<dbReference type="InterPro" id="IPR008914">
    <property type="entry name" value="PEBP"/>
</dbReference>
<keyword evidence="1" id="KW-0732">Signal</keyword>
<dbReference type="PANTHER" id="PTHR30289">
    <property type="entry name" value="UNCHARACTERIZED PROTEIN YBCL-RELATED"/>
    <property type="match status" value="1"/>
</dbReference>
<dbReference type="InterPro" id="IPR036610">
    <property type="entry name" value="PEBP-like_sf"/>
</dbReference>
<name>A0A553JQC8_SHEHA</name>
<dbReference type="PANTHER" id="PTHR30289:SF1">
    <property type="entry name" value="PEBP (PHOSPHATIDYLETHANOLAMINE-BINDING PROTEIN) FAMILY PROTEIN"/>
    <property type="match status" value="1"/>
</dbReference>